<dbReference type="STRING" id="112903.SAMN04490178_1277"/>
<dbReference type="Proteomes" id="UP000198847">
    <property type="component" value="Unassembled WGS sequence"/>
</dbReference>
<keyword evidence="3" id="KW-1185">Reference proteome</keyword>
<proteinExistence type="predicted"/>
<evidence type="ECO:0000313" key="2">
    <source>
        <dbReference type="EMBL" id="SEP41761.1"/>
    </source>
</evidence>
<feature type="domain" description="Rubrerythrin diiron-binding" evidence="1">
    <location>
        <begin position="37"/>
        <end position="166"/>
    </location>
</feature>
<dbReference type="RefSeq" id="WP_091750575.1">
    <property type="nucleotide sequence ID" value="NZ_FODY01000027.1"/>
</dbReference>
<gene>
    <name evidence="2" type="ORF">SAMN04490178_1277</name>
</gene>
<dbReference type="Pfam" id="PF02915">
    <property type="entry name" value="Rubrerythrin"/>
    <property type="match status" value="1"/>
</dbReference>
<protein>
    <submittedName>
        <fullName evidence="2">Bacterioferritin</fullName>
    </submittedName>
</protein>
<evidence type="ECO:0000313" key="3">
    <source>
        <dbReference type="Proteomes" id="UP000198847"/>
    </source>
</evidence>
<dbReference type="GO" id="GO:0046872">
    <property type="term" value="F:metal ion binding"/>
    <property type="evidence" value="ECO:0007669"/>
    <property type="project" value="InterPro"/>
</dbReference>
<dbReference type="OrthoDB" id="9791649at2"/>
<name>A0A1H8XPR7_9FIRM</name>
<dbReference type="Gene3D" id="1.20.1260.10">
    <property type="match status" value="2"/>
</dbReference>
<organism evidence="2 3">
    <name type="scientific">Propionispora vibrioides</name>
    <dbReference type="NCBI Taxonomy" id="112903"/>
    <lineage>
        <taxon>Bacteria</taxon>
        <taxon>Bacillati</taxon>
        <taxon>Bacillota</taxon>
        <taxon>Negativicutes</taxon>
        <taxon>Selenomonadales</taxon>
        <taxon>Sporomusaceae</taxon>
        <taxon>Propionispora</taxon>
    </lineage>
</organism>
<dbReference type="InterPro" id="IPR012347">
    <property type="entry name" value="Ferritin-like"/>
</dbReference>
<dbReference type="InterPro" id="IPR009078">
    <property type="entry name" value="Ferritin-like_SF"/>
</dbReference>
<dbReference type="EMBL" id="FODY01000027">
    <property type="protein sequence ID" value="SEP41761.1"/>
    <property type="molecule type" value="Genomic_DNA"/>
</dbReference>
<sequence length="172" mass="19995">MYDIDEYHCKVNLPYPPVRVDAPNIAYADEMLSNMGAVISEMSDVTRYFYISVVTGPQFRSISICFHQISIVEMHHLNIFAELALQLGADPRLWCGRNHKRWWSPSFIGYPREICALITESIEAEKAAIRKYSRQADTICDGNIVAILNRIILDEKRHLQIFREMYAQFQCF</sequence>
<dbReference type="InterPro" id="IPR003251">
    <property type="entry name" value="Rr_diiron-bd_dom"/>
</dbReference>
<evidence type="ECO:0000259" key="1">
    <source>
        <dbReference type="Pfam" id="PF02915"/>
    </source>
</evidence>
<dbReference type="AlphaFoldDB" id="A0A1H8XPR7"/>
<accession>A0A1H8XPR7</accession>
<dbReference type="CDD" id="cd07908">
    <property type="entry name" value="Mn_catalase_like"/>
    <property type="match status" value="1"/>
</dbReference>
<reference evidence="2 3" key="1">
    <citation type="submission" date="2016-10" db="EMBL/GenBank/DDBJ databases">
        <authorList>
            <person name="de Groot N.N."/>
        </authorList>
    </citation>
    <scope>NUCLEOTIDE SEQUENCE [LARGE SCALE GENOMIC DNA]</scope>
    <source>
        <strain evidence="2 3">DSM 13305</strain>
    </source>
</reference>
<dbReference type="SUPFAM" id="SSF47240">
    <property type="entry name" value="Ferritin-like"/>
    <property type="match status" value="1"/>
</dbReference>
<dbReference type="GO" id="GO:0016491">
    <property type="term" value="F:oxidoreductase activity"/>
    <property type="evidence" value="ECO:0007669"/>
    <property type="project" value="InterPro"/>
</dbReference>